<name>A0AAD9K638_9ANNE</name>
<dbReference type="InterPro" id="IPR045851">
    <property type="entry name" value="AMP-bd_C_sf"/>
</dbReference>
<dbReference type="InterPro" id="IPR025110">
    <property type="entry name" value="AMP-bd_C"/>
</dbReference>
<sequence>MFIDMVEAVEQKEYDLSSLSTGIMAGAPCPIELMKKLVHKLHIKDITIVYGTTENSPATCQTAMDAPLEKRVSTVGKPLAQTEVKVIDEFGKVTPVGEKGELCIRGYCVMMGYWNDPEKTREVLGDDRWYKTGDIAIMDKEGYVQIVGRNKDIIIRGGENIYPTEIEQFLYQHPKIIDVQVIGVPDRRLGEQVCAWIKLKDGETATPEEIKQFCNKKVGKEVSYTTLYGVYNILVSSLFYLVLSWTHTQVVTRCGHISSIRSLTGGAPIAHCIENKSLVCGPDSESYKPKQQQNH</sequence>
<comment type="caution">
    <text evidence="10">The sequence shown here is derived from an EMBL/GenBank/DDBJ whole genome shotgun (WGS) entry which is preliminary data.</text>
</comment>
<evidence type="ECO:0000259" key="9">
    <source>
        <dbReference type="Pfam" id="PF13193"/>
    </source>
</evidence>
<evidence type="ECO:0000313" key="11">
    <source>
        <dbReference type="Proteomes" id="UP001208570"/>
    </source>
</evidence>
<feature type="domain" description="AMP-dependent synthetase/ligase" evidence="8">
    <location>
        <begin position="2"/>
        <end position="114"/>
    </location>
</feature>
<evidence type="ECO:0000259" key="8">
    <source>
        <dbReference type="Pfam" id="PF00501"/>
    </source>
</evidence>
<comment type="catalytic activity">
    <reaction evidence="6">
        <text>a medium-chain fatty acid + ATP + CoA = a medium-chain fatty acyl-CoA + AMP + diphosphate</text>
        <dbReference type="Rhea" id="RHEA:48340"/>
        <dbReference type="ChEBI" id="CHEBI:30616"/>
        <dbReference type="ChEBI" id="CHEBI:33019"/>
        <dbReference type="ChEBI" id="CHEBI:57287"/>
        <dbReference type="ChEBI" id="CHEBI:59558"/>
        <dbReference type="ChEBI" id="CHEBI:90546"/>
        <dbReference type="ChEBI" id="CHEBI:456215"/>
        <dbReference type="EC" id="6.2.1.2"/>
    </reaction>
</comment>
<dbReference type="InterPro" id="IPR000873">
    <property type="entry name" value="AMP-dep_synth/lig_dom"/>
</dbReference>
<keyword evidence="2" id="KW-0436">Ligase</keyword>
<comment type="catalytic activity">
    <reaction evidence="5">
        <text>octanoate + ATP + CoA = octanoyl-CoA + AMP + diphosphate</text>
        <dbReference type="Rhea" id="RHEA:33631"/>
        <dbReference type="ChEBI" id="CHEBI:25646"/>
        <dbReference type="ChEBI" id="CHEBI:30616"/>
        <dbReference type="ChEBI" id="CHEBI:33019"/>
        <dbReference type="ChEBI" id="CHEBI:57287"/>
        <dbReference type="ChEBI" id="CHEBI:57386"/>
        <dbReference type="ChEBI" id="CHEBI:456215"/>
    </reaction>
</comment>
<dbReference type="InterPro" id="IPR042099">
    <property type="entry name" value="ANL_N_sf"/>
</dbReference>
<feature type="transmembrane region" description="Helical" evidence="7">
    <location>
        <begin position="222"/>
        <end position="243"/>
    </location>
</feature>
<comment type="similarity">
    <text evidence="1">Belongs to the ATP-dependent AMP-binding enzyme family.</text>
</comment>
<feature type="domain" description="AMP-binding enzyme C-terminal" evidence="9">
    <location>
        <begin position="165"/>
        <end position="220"/>
    </location>
</feature>
<gene>
    <name evidence="10" type="ORF">LSH36_48g08044</name>
</gene>
<evidence type="ECO:0000256" key="5">
    <source>
        <dbReference type="ARBA" id="ARBA00047319"/>
    </source>
</evidence>
<dbReference type="Pfam" id="PF00501">
    <property type="entry name" value="AMP-binding"/>
    <property type="match status" value="1"/>
</dbReference>
<keyword evidence="11" id="KW-1185">Reference proteome</keyword>
<evidence type="ECO:0000256" key="1">
    <source>
        <dbReference type="ARBA" id="ARBA00006432"/>
    </source>
</evidence>
<dbReference type="PANTHER" id="PTHR43201:SF5">
    <property type="entry name" value="MEDIUM-CHAIN ACYL-COA LIGASE ACSF2, MITOCHONDRIAL"/>
    <property type="match status" value="1"/>
</dbReference>
<keyword evidence="7" id="KW-0472">Membrane</keyword>
<dbReference type="Gene3D" id="3.40.50.12780">
    <property type="entry name" value="N-terminal domain of ligase-like"/>
    <property type="match status" value="1"/>
</dbReference>
<evidence type="ECO:0000256" key="4">
    <source>
        <dbReference type="ARBA" id="ARBA00039638"/>
    </source>
</evidence>
<comment type="function">
    <text evidence="3">Acyl-CoA synthases catalyze the initial reaction in fatty acid metabolism, by forming a thioester with CoA. Has some preference toward medium-chain substrates. Plays a role in adipocyte differentiation.</text>
</comment>
<dbReference type="SUPFAM" id="SSF56801">
    <property type="entry name" value="Acetyl-CoA synthetase-like"/>
    <property type="match status" value="1"/>
</dbReference>
<proteinExistence type="inferred from homology"/>
<evidence type="ECO:0000256" key="6">
    <source>
        <dbReference type="ARBA" id="ARBA00048277"/>
    </source>
</evidence>
<dbReference type="GO" id="GO:0031956">
    <property type="term" value="F:medium-chain fatty acid-CoA ligase activity"/>
    <property type="evidence" value="ECO:0007669"/>
    <property type="project" value="UniProtKB-EC"/>
</dbReference>
<dbReference type="Pfam" id="PF13193">
    <property type="entry name" value="AMP-binding_C"/>
    <property type="match status" value="1"/>
</dbReference>
<accession>A0AAD9K638</accession>
<evidence type="ECO:0000256" key="7">
    <source>
        <dbReference type="SAM" id="Phobius"/>
    </source>
</evidence>
<evidence type="ECO:0000256" key="3">
    <source>
        <dbReference type="ARBA" id="ARBA00037247"/>
    </source>
</evidence>
<keyword evidence="7" id="KW-0812">Transmembrane</keyword>
<dbReference type="EMBL" id="JAODUP010000048">
    <property type="protein sequence ID" value="KAK2165604.1"/>
    <property type="molecule type" value="Genomic_DNA"/>
</dbReference>
<organism evidence="10 11">
    <name type="scientific">Paralvinella palmiformis</name>
    <dbReference type="NCBI Taxonomy" id="53620"/>
    <lineage>
        <taxon>Eukaryota</taxon>
        <taxon>Metazoa</taxon>
        <taxon>Spiralia</taxon>
        <taxon>Lophotrochozoa</taxon>
        <taxon>Annelida</taxon>
        <taxon>Polychaeta</taxon>
        <taxon>Sedentaria</taxon>
        <taxon>Canalipalpata</taxon>
        <taxon>Terebellida</taxon>
        <taxon>Terebelliformia</taxon>
        <taxon>Alvinellidae</taxon>
        <taxon>Paralvinella</taxon>
    </lineage>
</organism>
<keyword evidence="7" id="KW-1133">Transmembrane helix</keyword>
<protein>
    <recommendedName>
        <fullName evidence="4">Medium-chain acyl-CoA ligase ACSF2, mitochondrial</fullName>
    </recommendedName>
</protein>
<reference evidence="10" key="1">
    <citation type="journal article" date="2023" name="Mol. Biol. Evol.">
        <title>Third-Generation Sequencing Reveals the Adaptive Role of the Epigenome in Three Deep-Sea Polychaetes.</title>
        <authorList>
            <person name="Perez M."/>
            <person name="Aroh O."/>
            <person name="Sun Y."/>
            <person name="Lan Y."/>
            <person name="Juniper S.K."/>
            <person name="Young C.R."/>
            <person name="Angers B."/>
            <person name="Qian P.Y."/>
        </authorList>
    </citation>
    <scope>NUCLEOTIDE SEQUENCE</scope>
    <source>
        <strain evidence="10">P08H-3</strain>
    </source>
</reference>
<dbReference type="Proteomes" id="UP001208570">
    <property type="component" value="Unassembled WGS sequence"/>
</dbReference>
<evidence type="ECO:0000313" key="10">
    <source>
        <dbReference type="EMBL" id="KAK2165604.1"/>
    </source>
</evidence>
<evidence type="ECO:0000256" key="2">
    <source>
        <dbReference type="ARBA" id="ARBA00022598"/>
    </source>
</evidence>
<dbReference type="Gene3D" id="3.30.300.30">
    <property type="match status" value="1"/>
</dbReference>
<dbReference type="AlphaFoldDB" id="A0AAD9K638"/>
<dbReference type="GO" id="GO:0006631">
    <property type="term" value="P:fatty acid metabolic process"/>
    <property type="evidence" value="ECO:0007669"/>
    <property type="project" value="TreeGrafter"/>
</dbReference>
<dbReference type="PANTHER" id="PTHR43201">
    <property type="entry name" value="ACYL-COA SYNTHETASE"/>
    <property type="match status" value="1"/>
</dbReference>